<name>A0A3A3FN30_9BURK</name>
<keyword evidence="4 8" id="KW-0547">Nucleotide-binding</keyword>
<dbReference type="InterPro" id="IPR014729">
    <property type="entry name" value="Rossmann-like_a/b/a_fold"/>
</dbReference>
<dbReference type="NCBIfam" id="TIGR01536">
    <property type="entry name" value="asn_synth_AEB"/>
    <property type="match status" value="1"/>
</dbReference>
<dbReference type="PROSITE" id="PS51278">
    <property type="entry name" value="GATASE_TYPE_2"/>
    <property type="match status" value="1"/>
</dbReference>
<dbReference type="SUPFAM" id="SSF56235">
    <property type="entry name" value="N-terminal nucleophile aminohydrolases (Ntn hydrolases)"/>
    <property type="match status" value="1"/>
</dbReference>
<comment type="catalytic activity">
    <reaction evidence="7">
        <text>L-aspartate + L-glutamine + ATP + H2O = L-asparagine + L-glutamate + AMP + diphosphate + H(+)</text>
        <dbReference type="Rhea" id="RHEA:12228"/>
        <dbReference type="ChEBI" id="CHEBI:15377"/>
        <dbReference type="ChEBI" id="CHEBI:15378"/>
        <dbReference type="ChEBI" id="CHEBI:29985"/>
        <dbReference type="ChEBI" id="CHEBI:29991"/>
        <dbReference type="ChEBI" id="CHEBI:30616"/>
        <dbReference type="ChEBI" id="CHEBI:33019"/>
        <dbReference type="ChEBI" id="CHEBI:58048"/>
        <dbReference type="ChEBI" id="CHEBI:58359"/>
        <dbReference type="ChEBI" id="CHEBI:456215"/>
        <dbReference type="EC" id="6.3.5.4"/>
    </reaction>
</comment>
<evidence type="ECO:0000259" key="9">
    <source>
        <dbReference type="PROSITE" id="PS51278"/>
    </source>
</evidence>
<evidence type="ECO:0000313" key="11">
    <source>
        <dbReference type="Proteomes" id="UP000265955"/>
    </source>
</evidence>
<evidence type="ECO:0000256" key="8">
    <source>
        <dbReference type="PIRSR" id="PIRSR001589-2"/>
    </source>
</evidence>
<comment type="similarity">
    <text evidence="2">Belongs to the asparagine synthetase family.</text>
</comment>
<evidence type="ECO:0000256" key="4">
    <source>
        <dbReference type="ARBA" id="ARBA00022741"/>
    </source>
</evidence>
<proteinExistence type="inferred from homology"/>
<gene>
    <name evidence="10" type="primary">asnB</name>
    <name evidence="10" type="ORF">D3871_21150</name>
</gene>
<dbReference type="Proteomes" id="UP000265955">
    <property type="component" value="Unassembled WGS sequence"/>
</dbReference>
<dbReference type="OrthoDB" id="9763290at2"/>
<keyword evidence="5 8" id="KW-0067">ATP-binding</keyword>
<evidence type="ECO:0000313" key="10">
    <source>
        <dbReference type="EMBL" id="RJF95875.1"/>
    </source>
</evidence>
<feature type="domain" description="Glutamine amidotransferase type-2" evidence="9">
    <location>
        <begin position="2"/>
        <end position="252"/>
    </location>
</feature>
<dbReference type="CDD" id="cd01991">
    <property type="entry name" value="Asn_synthase_B_C"/>
    <property type="match status" value="1"/>
</dbReference>
<dbReference type="PANTHER" id="PTHR43284:SF1">
    <property type="entry name" value="ASPARAGINE SYNTHETASE"/>
    <property type="match status" value="1"/>
</dbReference>
<dbReference type="Pfam" id="PF00733">
    <property type="entry name" value="Asn_synthase"/>
    <property type="match status" value="1"/>
</dbReference>
<dbReference type="GO" id="GO:0005524">
    <property type="term" value="F:ATP binding"/>
    <property type="evidence" value="ECO:0007669"/>
    <property type="project" value="UniProtKB-KW"/>
</dbReference>
<comment type="pathway">
    <text evidence="1">Amino-acid biosynthesis; L-asparagine biosynthesis; L-asparagine from L-aspartate (L-Gln route): step 1/1.</text>
</comment>
<dbReference type="GO" id="GO:0006529">
    <property type="term" value="P:asparagine biosynthetic process"/>
    <property type="evidence" value="ECO:0007669"/>
    <property type="project" value="InterPro"/>
</dbReference>
<evidence type="ECO:0000256" key="3">
    <source>
        <dbReference type="ARBA" id="ARBA00012737"/>
    </source>
</evidence>
<dbReference type="InterPro" id="IPR051786">
    <property type="entry name" value="ASN_synthetase/amidase"/>
</dbReference>
<dbReference type="Gene3D" id="3.40.50.620">
    <property type="entry name" value="HUPs"/>
    <property type="match status" value="1"/>
</dbReference>
<dbReference type="SUPFAM" id="SSF52402">
    <property type="entry name" value="Adenine nucleotide alpha hydrolases-like"/>
    <property type="match status" value="1"/>
</dbReference>
<reference evidence="11" key="1">
    <citation type="submission" date="2018-09" db="EMBL/GenBank/DDBJ databases">
        <authorList>
            <person name="Zhu H."/>
        </authorList>
    </citation>
    <scope>NUCLEOTIDE SEQUENCE [LARGE SCALE GENOMIC DNA]</scope>
    <source>
        <strain evidence="11">K1R23-30</strain>
    </source>
</reference>
<dbReference type="GO" id="GO:0004066">
    <property type="term" value="F:asparagine synthase (glutamine-hydrolyzing) activity"/>
    <property type="evidence" value="ECO:0007669"/>
    <property type="project" value="UniProtKB-EC"/>
</dbReference>
<evidence type="ECO:0000256" key="2">
    <source>
        <dbReference type="ARBA" id="ARBA00005752"/>
    </source>
</evidence>
<dbReference type="GO" id="GO:0005829">
    <property type="term" value="C:cytosol"/>
    <property type="evidence" value="ECO:0007669"/>
    <property type="project" value="TreeGrafter"/>
</dbReference>
<keyword evidence="11" id="KW-1185">Reference proteome</keyword>
<evidence type="ECO:0000256" key="1">
    <source>
        <dbReference type="ARBA" id="ARBA00005187"/>
    </source>
</evidence>
<dbReference type="EC" id="6.3.5.4" evidence="3"/>
<keyword evidence="10" id="KW-0436">Ligase</keyword>
<dbReference type="Pfam" id="PF13537">
    <property type="entry name" value="GATase_7"/>
    <property type="match status" value="1"/>
</dbReference>
<feature type="binding site" evidence="8">
    <location>
        <position position="137"/>
    </location>
    <ligand>
        <name>L-glutamine</name>
        <dbReference type="ChEBI" id="CHEBI:58359"/>
    </ligand>
</feature>
<dbReference type="AlphaFoldDB" id="A0A3A3FN30"/>
<organism evidence="10 11">
    <name type="scientific">Noviherbaspirillum saxi</name>
    <dbReference type="NCBI Taxonomy" id="2320863"/>
    <lineage>
        <taxon>Bacteria</taxon>
        <taxon>Pseudomonadati</taxon>
        <taxon>Pseudomonadota</taxon>
        <taxon>Betaproteobacteria</taxon>
        <taxon>Burkholderiales</taxon>
        <taxon>Oxalobacteraceae</taxon>
        <taxon>Noviherbaspirillum</taxon>
    </lineage>
</organism>
<evidence type="ECO:0000256" key="7">
    <source>
        <dbReference type="ARBA" id="ARBA00048741"/>
    </source>
</evidence>
<accession>A0A3A3FN30</accession>
<dbReference type="InterPro" id="IPR029055">
    <property type="entry name" value="Ntn_hydrolases_N"/>
</dbReference>
<dbReference type="PIRSF" id="PIRSF001589">
    <property type="entry name" value="Asn_synthetase_glu-h"/>
    <property type="match status" value="1"/>
</dbReference>
<dbReference type="InterPro" id="IPR017932">
    <property type="entry name" value="GATase_2_dom"/>
</dbReference>
<dbReference type="EMBL" id="QYUO01000002">
    <property type="protein sequence ID" value="RJF95875.1"/>
    <property type="molecule type" value="Genomic_DNA"/>
</dbReference>
<protein>
    <recommendedName>
        <fullName evidence="3">asparagine synthase (glutamine-hydrolyzing)</fullName>
        <ecNumber evidence="3">6.3.5.4</ecNumber>
    </recommendedName>
</protein>
<evidence type="ECO:0000256" key="5">
    <source>
        <dbReference type="ARBA" id="ARBA00022840"/>
    </source>
</evidence>
<keyword evidence="6" id="KW-0315">Glutamine amidotransferase</keyword>
<dbReference type="InterPro" id="IPR001962">
    <property type="entry name" value="Asn_synthase"/>
</dbReference>
<evidence type="ECO:0000256" key="6">
    <source>
        <dbReference type="ARBA" id="ARBA00022962"/>
    </source>
</evidence>
<dbReference type="InterPro" id="IPR006426">
    <property type="entry name" value="Asn_synth_AEB"/>
</dbReference>
<dbReference type="PANTHER" id="PTHR43284">
    <property type="entry name" value="ASPARAGINE SYNTHETASE (GLUTAMINE-HYDROLYZING)"/>
    <property type="match status" value="1"/>
</dbReference>
<dbReference type="CDD" id="cd00712">
    <property type="entry name" value="AsnB"/>
    <property type="match status" value="1"/>
</dbReference>
<sequence length="670" mass="75670">MCGISGFFSANAIQAESIGKMNELIRHRGPDDEGFLLFPSLHEAPLVCGGADTPSNCFTAGLPYAPKTPLAECKDMSIQAALSHRRLAIVDLTPSGHQPMCTPDRRYWIVYNGEVYNHIELRRELERCGHQFQSHCDTEVVLAAYVQWGPQCLHRFNGMWAFAIYDSHRKTLFLARDRFGVKPLYYWVAPGGIFCFASEIKQFTAFPGWAASLNAKPAYDFLVWGIIDHTAQTMFSRVYQLSPGHYMYLDAQEIVSDADGQVASSQWYELRAEHVKGTFEDAAQMFREKFTDAVRLHLRADVPVGSCLSGGLDSSSIVCVMNQLLREQSASQLQMSFSACSNDKRVDEREWIEEVVQATGVHAHFVYPALDKLFGHSPAITWHQDEPFGSTSTYAQWSVFRLAAENGVKVMLDGQGADEQLAGYHPYFGMRFAGLLRTGQLLLLWKEIQQTKRAHGYSELHAMMYMADTMLPERIKQPLRAYTGRSYCTPSWLNIALLGVEPRNPRTRSSSDKESIQSMSHAQLTATNLQMLLHWEDRSSMAHSVESRVPFLDHRLVEFVLGLPDDFKLSGGVTKRVMRAGMDGIIPTRIRDRMDKIGFATSEEAWLREGAPSQFRKKMQRAVEISDGVLSSQCLTMLEDMISGKKPFSFLPWRVINFGEWLATFSVTTR</sequence>
<dbReference type="Gene3D" id="3.60.20.10">
    <property type="entry name" value="Glutamine Phosphoribosylpyrophosphate, subunit 1, domain 1"/>
    <property type="match status" value="1"/>
</dbReference>
<comment type="caution">
    <text evidence="10">The sequence shown here is derived from an EMBL/GenBank/DDBJ whole genome shotgun (WGS) entry which is preliminary data.</text>
</comment>
<dbReference type="InterPro" id="IPR033738">
    <property type="entry name" value="AsnB_N"/>
</dbReference>